<dbReference type="PANTHER" id="PTHR46579:SF2">
    <property type="entry name" value="C2H2-TYPE DOMAIN-CONTAINING PROTEIN"/>
    <property type="match status" value="1"/>
</dbReference>
<comment type="caution">
    <text evidence="1">The sequence shown here is derived from an EMBL/GenBank/DDBJ whole genome shotgun (WGS) entry which is preliminary data.</text>
</comment>
<dbReference type="InterPro" id="IPR004242">
    <property type="entry name" value="Transposase_21"/>
</dbReference>
<dbReference type="AlphaFoldDB" id="A0A2Z6QQP7"/>
<proteinExistence type="predicted"/>
<evidence type="ECO:0000313" key="2">
    <source>
        <dbReference type="Proteomes" id="UP000247702"/>
    </source>
</evidence>
<dbReference type="STRING" id="94130.A0A2Z6QQP7"/>
<dbReference type="EMBL" id="BEXD01000394">
    <property type="protein sequence ID" value="GBB87061.1"/>
    <property type="molecule type" value="Genomic_DNA"/>
</dbReference>
<dbReference type="Proteomes" id="UP000247702">
    <property type="component" value="Unassembled WGS sequence"/>
</dbReference>
<protein>
    <recommendedName>
        <fullName evidence="3">Transposase domain-containing protein</fullName>
    </recommendedName>
</protein>
<dbReference type="Pfam" id="PF02992">
    <property type="entry name" value="Transposase_21"/>
    <property type="match status" value="1"/>
</dbReference>
<name>A0A2Z6QQP7_9GLOM</name>
<evidence type="ECO:0008006" key="3">
    <source>
        <dbReference type="Google" id="ProtNLM"/>
    </source>
</evidence>
<gene>
    <name evidence="1" type="ORF">RclHR1_13520003</name>
</gene>
<reference evidence="1 2" key="1">
    <citation type="submission" date="2017-11" db="EMBL/GenBank/DDBJ databases">
        <title>The genome of Rhizophagus clarus HR1 reveals common genetic basis of auxotrophy among arbuscular mycorrhizal fungi.</title>
        <authorList>
            <person name="Kobayashi Y."/>
        </authorList>
    </citation>
    <scope>NUCLEOTIDE SEQUENCE [LARGE SCALE GENOMIC DNA]</scope>
    <source>
        <strain evidence="1 2">HR1</strain>
    </source>
</reference>
<keyword evidence="2" id="KW-1185">Reference proteome</keyword>
<evidence type="ECO:0000313" key="1">
    <source>
        <dbReference type="EMBL" id="GBB87061.1"/>
    </source>
</evidence>
<dbReference type="PANTHER" id="PTHR46579">
    <property type="entry name" value="F5/8 TYPE C DOMAIN-CONTAINING PROTEIN-RELATED"/>
    <property type="match status" value="1"/>
</dbReference>
<accession>A0A2Z6QQP7</accession>
<sequence>MLNLDWFQPYDGVVHSTGVIYAVICNLPQNMQFKCENMLILGLLPSPNKVSLHKINHYLAPIVNELTLLWNGVTLDRTYEYQETRKIRAALILVLCDIPAARKICGYISALLSCHGCKKKVNYKNHKHNFAGMDNMNEWFISQNPAQFCENALRWRHCNSNTARDCFVKIADVRWSELLRLPYFNLIQFLTIDLMHCLFLGIAKWIVK</sequence>
<organism evidence="1 2">
    <name type="scientific">Rhizophagus clarus</name>
    <dbReference type="NCBI Taxonomy" id="94130"/>
    <lineage>
        <taxon>Eukaryota</taxon>
        <taxon>Fungi</taxon>
        <taxon>Fungi incertae sedis</taxon>
        <taxon>Mucoromycota</taxon>
        <taxon>Glomeromycotina</taxon>
        <taxon>Glomeromycetes</taxon>
        <taxon>Glomerales</taxon>
        <taxon>Glomeraceae</taxon>
        <taxon>Rhizophagus</taxon>
    </lineage>
</organism>